<keyword evidence="1" id="KW-0472">Membrane</keyword>
<proteinExistence type="predicted"/>
<accession>A0A1B0BWC8</accession>
<organism evidence="2 3">
    <name type="scientific">Glossina palpalis gambiensis</name>
    <dbReference type="NCBI Taxonomy" id="67801"/>
    <lineage>
        <taxon>Eukaryota</taxon>
        <taxon>Metazoa</taxon>
        <taxon>Ecdysozoa</taxon>
        <taxon>Arthropoda</taxon>
        <taxon>Hexapoda</taxon>
        <taxon>Insecta</taxon>
        <taxon>Pterygota</taxon>
        <taxon>Neoptera</taxon>
        <taxon>Endopterygota</taxon>
        <taxon>Diptera</taxon>
        <taxon>Brachycera</taxon>
        <taxon>Muscomorpha</taxon>
        <taxon>Hippoboscoidea</taxon>
        <taxon>Glossinidae</taxon>
        <taxon>Glossina</taxon>
    </lineage>
</organism>
<dbReference type="VEuPathDB" id="VectorBase:GPPI042561"/>
<reference evidence="3" key="1">
    <citation type="submission" date="2015-01" db="EMBL/GenBank/DDBJ databases">
        <authorList>
            <person name="Aksoy S."/>
            <person name="Warren W."/>
            <person name="Wilson R.K."/>
        </authorList>
    </citation>
    <scope>NUCLEOTIDE SEQUENCE [LARGE SCALE GENOMIC DNA]</scope>
    <source>
        <strain evidence="3">IAEA</strain>
    </source>
</reference>
<feature type="transmembrane region" description="Helical" evidence="1">
    <location>
        <begin position="29"/>
        <end position="47"/>
    </location>
</feature>
<keyword evidence="1" id="KW-0812">Transmembrane</keyword>
<name>A0A1B0BWC8_9MUSC</name>
<sequence length="81" mass="9457">MSNLTLEISKEFPSEKAVWVSNGSHTTCYLRFLIHFIFTQFLLAVLLDCTLRLKKRKPLLVKLEPRIFLANMIIQKFVSTD</sequence>
<evidence type="ECO:0000313" key="2">
    <source>
        <dbReference type="EnsemblMetazoa" id="GPPI042561-PA"/>
    </source>
</evidence>
<dbReference type="EMBL" id="JXJN01021707">
    <property type="status" value="NOT_ANNOTATED_CDS"/>
    <property type="molecule type" value="Genomic_DNA"/>
</dbReference>
<keyword evidence="3" id="KW-1185">Reference proteome</keyword>
<reference evidence="2" key="2">
    <citation type="submission" date="2020-05" db="UniProtKB">
        <authorList>
            <consortium name="EnsemblMetazoa"/>
        </authorList>
    </citation>
    <scope>IDENTIFICATION</scope>
    <source>
        <strain evidence="2">IAEA</strain>
    </source>
</reference>
<keyword evidence="1" id="KW-1133">Transmembrane helix</keyword>
<dbReference type="AlphaFoldDB" id="A0A1B0BWC8"/>
<dbReference type="EnsemblMetazoa" id="GPPI042561-RA">
    <property type="protein sequence ID" value="GPPI042561-PA"/>
    <property type="gene ID" value="GPPI042561"/>
</dbReference>
<dbReference type="STRING" id="67801.A0A1B0BWC8"/>
<protein>
    <submittedName>
        <fullName evidence="2">Uncharacterized protein</fullName>
    </submittedName>
</protein>
<evidence type="ECO:0000256" key="1">
    <source>
        <dbReference type="SAM" id="Phobius"/>
    </source>
</evidence>
<evidence type="ECO:0000313" key="3">
    <source>
        <dbReference type="Proteomes" id="UP000092460"/>
    </source>
</evidence>
<dbReference type="Proteomes" id="UP000092460">
    <property type="component" value="Unassembled WGS sequence"/>
</dbReference>